<dbReference type="EC" id="2.3.1.-" evidence="6"/>
<feature type="active site" evidence="7">
    <location>
        <position position="348"/>
    </location>
</feature>
<dbReference type="InterPro" id="IPR016039">
    <property type="entry name" value="Thiolase-like"/>
</dbReference>
<evidence type="ECO:0000313" key="12">
    <source>
        <dbReference type="Proteomes" id="UP001163823"/>
    </source>
</evidence>
<keyword evidence="3 6" id="KW-0808">Transferase</keyword>
<evidence type="ECO:0000256" key="4">
    <source>
        <dbReference type="ARBA" id="ARBA00023315"/>
    </source>
</evidence>
<keyword evidence="12" id="KW-1185">Reference proteome</keyword>
<name>A0AAD7QAH3_QUISA</name>
<accession>A0AAD7QAH3</accession>
<evidence type="ECO:0000256" key="7">
    <source>
        <dbReference type="PIRSR" id="PIRSR036417-1"/>
    </source>
</evidence>
<dbReference type="CDD" id="cd00831">
    <property type="entry name" value="CHS_like"/>
    <property type="match status" value="1"/>
</dbReference>
<reference evidence="11" key="1">
    <citation type="journal article" date="2023" name="Science">
        <title>Elucidation of the pathway for biosynthesis of saponin adjuvants from the soapbark tree.</title>
        <authorList>
            <person name="Reed J."/>
            <person name="Orme A."/>
            <person name="El-Demerdash A."/>
            <person name="Owen C."/>
            <person name="Martin L.B.B."/>
            <person name="Misra R.C."/>
            <person name="Kikuchi S."/>
            <person name="Rejzek M."/>
            <person name="Martin A.C."/>
            <person name="Harkess A."/>
            <person name="Leebens-Mack J."/>
            <person name="Louveau T."/>
            <person name="Stephenson M.J."/>
            <person name="Osbourn A."/>
        </authorList>
    </citation>
    <scope>NUCLEOTIDE SEQUENCE</scope>
    <source>
        <strain evidence="11">S10</strain>
    </source>
</reference>
<dbReference type="KEGG" id="qsa:O6P43_007477"/>
<comment type="caution">
    <text evidence="11">The sequence shown here is derived from an EMBL/GenBank/DDBJ whole genome shotgun (WGS) entry which is preliminary data.</text>
</comment>
<proteinExistence type="inferred from homology"/>
<feature type="active site" evidence="7">
    <location>
        <position position="377"/>
    </location>
</feature>
<evidence type="ECO:0000259" key="10">
    <source>
        <dbReference type="Pfam" id="PF08541"/>
    </source>
</evidence>
<keyword evidence="4 6" id="KW-0012">Acyltransferase</keyword>
<comment type="similarity">
    <text evidence="2 6">Belongs to the thiolase-like superfamily. Chalcone/stilbene synthases family.</text>
</comment>
<keyword evidence="8" id="KW-0472">Membrane</keyword>
<feature type="domain" description="Beta-ketoacyl-[acyl-carrier-protein] synthase III C-terminal" evidence="10">
    <location>
        <begin position="342"/>
        <end position="423"/>
    </location>
</feature>
<dbReference type="GO" id="GO:0016020">
    <property type="term" value="C:membrane"/>
    <property type="evidence" value="ECO:0007669"/>
    <property type="project" value="InterPro"/>
</dbReference>
<evidence type="ECO:0000256" key="3">
    <source>
        <dbReference type="ARBA" id="ARBA00022679"/>
    </source>
</evidence>
<dbReference type="InterPro" id="IPR013601">
    <property type="entry name" value="FAE1_typ3_polyketide_synth"/>
</dbReference>
<comment type="catalytic activity">
    <reaction evidence="5">
        <text>a very-long-chain acyl-CoA + malonyl-CoA + H(+) = a very-long-chain 3-oxoacyl-CoA + CO2 + CoA</text>
        <dbReference type="Rhea" id="RHEA:32727"/>
        <dbReference type="ChEBI" id="CHEBI:15378"/>
        <dbReference type="ChEBI" id="CHEBI:16526"/>
        <dbReference type="ChEBI" id="CHEBI:57287"/>
        <dbReference type="ChEBI" id="CHEBI:57384"/>
        <dbReference type="ChEBI" id="CHEBI:90725"/>
        <dbReference type="ChEBI" id="CHEBI:90736"/>
        <dbReference type="EC" id="2.3.1.199"/>
    </reaction>
</comment>
<sequence>MDIFMLEQPYMAKILIFLTHHKLLVATAIFAALLYLHRISKRVYLIDFMCYRAPHSLRVPTSSFIEHVARLEKFDGEAAKFLTKVIERSGLGSETCLPNGSHLFPEGQTLNYTMEEVKMVLFSIVQNLLSKQKINPKSIDILITNCSLICPSPSLSSMIINKFGFRSNIKSYSLSGMGCSAGILSISLARDLLKVHKNSLVLILSTESVCSNIYKGKNKSMLLANCLFRMGGAAVLLSNRRKDRDKAKYELKHLVRTHHGFKDSSYNCVMQEPDDEDITGVTLSRSIIQVAGEALKTNVTTLAVSTFPYSELMRFGLSVLWKKIWPPARKRGPYQLDFKKAFDHFCIHAAGKAVIQGIKEKLNLKDRDVEASKMTLHRFGNTSSSSIWYSLGYLEAKGRVKRGQRVWQIAFGSGFKCNSAVWKCISKLKLKDSNAWSDCIHKYPVEVPAVVDH</sequence>
<evidence type="ECO:0000256" key="8">
    <source>
        <dbReference type="SAM" id="Phobius"/>
    </source>
</evidence>
<dbReference type="Pfam" id="PF08392">
    <property type="entry name" value="FAE1_CUT1_RppA"/>
    <property type="match status" value="1"/>
</dbReference>
<evidence type="ECO:0000256" key="2">
    <source>
        <dbReference type="ARBA" id="ARBA00005531"/>
    </source>
</evidence>
<protein>
    <recommendedName>
        <fullName evidence="6">3-ketoacyl-CoA synthase</fullName>
        <ecNumber evidence="6">2.3.1.-</ecNumber>
    </recommendedName>
</protein>
<dbReference type="Proteomes" id="UP001163823">
    <property type="component" value="Chromosome 3"/>
</dbReference>
<evidence type="ECO:0000259" key="9">
    <source>
        <dbReference type="Pfam" id="PF08392"/>
    </source>
</evidence>
<feature type="domain" description="FAE" evidence="9">
    <location>
        <begin position="38"/>
        <end position="323"/>
    </location>
</feature>
<feature type="active site" evidence="7">
    <location>
        <position position="179"/>
    </location>
</feature>
<dbReference type="GO" id="GO:0006633">
    <property type="term" value="P:fatty acid biosynthetic process"/>
    <property type="evidence" value="ECO:0007669"/>
    <property type="project" value="InterPro"/>
</dbReference>
<dbReference type="Gene3D" id="3.40.47.10">
    <property type="match status" value="1"/>
</dbReference>
<dbReference type="GO" id="GO:0009922">
    <property type="term" value="F:fatty acid elongase activity"/>
    <property type="evidence" value="ECO:0007669"/>
    <property type="project" value="UniProtKB-EC"/>
</dbReference>
<comment type="pathway">
    <text evidence="1 6">Lipid metabolism; fatty acid biosynthesis.</text>
</comment>
<organism evidence="11 12">
    <name type="scientific">Quillaja saponaria</name>
    <name type="common">Soap bark tree</name>
    <dbReference type="NCBI Taxonomy" id="32244"/>
    <lineage>
        <taxon>Eukaryota</taxon>
        <taxon>Viridiplantae</taxon>
        <taxon>Streptophyta</taxon>
        <taxon>Embryophyta</taxon>
        <taxon>Tracheophyta</taxon>
        <taxon>Spermatophyta</taxon>
        <taxon>Magnoliopsida</taxon>
        <taxon>eudicotyledons</taxon>
        <taxon>Gunneridae</taxon>
        <taxon>Pentapetalae</taxon>
        <taxon>rosids</taxon>
        <taxon>fabids</taxon>
        <taxon>Fabales</taxon>
        <taxon>Quillajaceae</taxon>
        <taxon>Quillaja</taxon>
    </lineage>
</organism>
<evidence type="ECO:0000256" key="6">
    <source>
        <dbReference type="PIRNR" id="PIRNR036417"/>
    </source>
</evidence>
<keyword evidence="8" id="KW-1133">Transmembrane helix</keyword>
<dbReference type="AlphaFoldDB" id="A0AAD7QAH3"/>
<evidence type="ECO:0000256" key="1">
    <source>
        <dbReference type="ARBA" id="ARBA00005194"/>
    </source>
</evidence>
<feature type="active site" evidence="7">
    <location>
        <position position="344"/>
    </location>
</feature>
<evidence type="ECO:0000256" key="5">
    <source>
        <dbReference type="ARBA" id="ARBA00047375"/>
    </source>
</evidence>
<feature type="transmembrane region" description="Helical" evidence="8">
    <location>
        <begin position="14"/>
        <end position="36"/>
    </location>
</feature>
<dbReference type="PIRSF" id="PIRSF036417">
    <property type="entry name" value="3-ktacl-CoA_syn"/>
    <property type="match status" value="1"/>
</dbReference>
<keyword evidence="8" id="KW-0812">Transmembrane</keyword>
<feature type="active site" evidence="7">
    <location>
        <position position="381"/>
    </location>
</feature>
<dbReference type="Pfam" id="PF08541">
    <property type="entry name" value="ACP_syn_III_C"/>
    <property type="match status" value="1"/>
</dbReference>
<dbReference type="PANTHER" id="PTHR31561">
    <property type="entry name" value="3-KETOACYL-COA SYNTHASE"/>
    <property type="match status" value="1"/>
</dbReference>
<evidence type="ECO:0000313" key="11">
    <source>
        <dbReference type="EMBL" id="KAJ7977925.1"/>
    </source>
</evidence>
<dbReference type="InterPro" id="IPR012392">
    <property type="entry name" value="3-ktacl-CoA_syn"/>
</dbReference>
<dbReference type="EMBL" id="JARAOO010000003">
    <property type="protein sequence ID" value="KAJ7977925.1"/>
    <property type="molecule type" value="Genomic_DNA"/>
</dbReference>
<dbReference type="InterPro" id="IPR013747">
    <property type="entry name" value="ACP_syn_III_C"/>
</dbReference>
<dbReference type="SUPFAM" id="SSF53901">
    <property type="entry name" value="Thiolase-like"/>
    <property type="match status" value="2"/>
</dbReference>
<gene>
    <name evidence="11" type="ORF">O6P43_007477</name>
</gene>
<feature type="active site" evidence="7">
    <location>
        <position position="258"/>
    </location>
</feature>